<protein>
    <recommendedName>
        <fullName evidence="6">PPE family protein</fullName>
    </recommendedName>
</protein>
<evidence type="ECO:0000313" key="4">
    <source>
        <dbReference type="EMBL" id="ORX14240.1"/>
    </source>
</evidence>
<comment type="caution">
    <text evidence="4">The sequence shown here is derived from an EMBL/GenBank/DDBJ whole genome shotgun (WGS) entry which is preliminary data.</text>
</comment>
<proteinExistence type="inferred from homology"/>
<dbReference type="RefSeq" id="WP_085669489.1">
    <property type="nucleotide sequence ID" value="NZ_JACKRU010000752.1"/>
</dbReference>
<dbReference type="Pfam" id="PF00823">
    <property type="entry name" value="PPE"/>
    <property type="match status" value="1"/>
</dbReference>
<dbReference type="EMBL" id="LQPW01000019">
    <property type="protein sequence ID" value="ORX14240.1"/>
    <property type="molecule type" value="Genomic_DNA"/>
</dbReference>
<accession>A0A1X2F734</accession>
<feature type="domain" description="PPE family C-terminal" evidence="3">
    <location>
        <begin position="270"/>
        <end position="347"/>
    </location>
</feature>
<reference evidence="4 5" key="1">
    <citation type="submission" date="2016-01" db="EMBL/GenBank/DDBJ databases">
        <title>The new phylogeny of the genus Mycobacterium.</title>
        <authorList>
            <person name="Tarcisio F."/>
            <person name="Conor M."/>
            <person name="Antonella G."/>
            <person name="Elisabetta G."/>
            <person name="Giulia F.S."/>
            <person name="Sara T."/>
            <person name="Anna F."/>
            <person name="Clotilde B."/>
            <person name="Roberto B."/>
            <person name="Veronica D.S."/>
            <person name="Fabio R."/>
            <person name="Monica P."/>
            <person name="Olivier J."/>
            <person name="Enrico T."/>
            <person name="Nicola S."/>
        </authorList>
    </citation>
    <scope>NUCLEOTIDE SEQUENCE [LARGE SCALE GENOMIC DNA]</scope>
    <source>
        <strain evidence="4 5">DSM 44166</strain>
    </source>
</reference>
<feature type="domain" description="PPE" evidence="2">
    <location>
        <begin position="2"/>
        <end position="163"/>
    </location>
</feature>
<evidence type="ECO:0000313" key="5">
    <source>
        <dbReference type="Proteomes" id="UP000193317"/>
    </source>
</evidence>
<sequence length="351" mass="35191">MDYALLAPEFNSGRIYTGPGSASFVEAAASWDGLANELESAADGHRSVISALSTLRWRGPASASMAAAVLPFVGWLDATAAEVRQTADQARAAAAAFDRVHASVVPPAVIAANRSLLQMLIGTNWVGQNSAAIADTEAAYAAMWAQDTAAMYQYASACAAATAALTPFTDPAQMTNRTGLTTQTSAVAAVGGGSVDNPVMLDIAYELSGIASNNLSMFTGLASAFSGMGNVRNLAATATTGLADLAPALSNALGPMVSAMKTPSAAGAVTAALGRAGSIGPLSVPARWAAPTSAPVHPLSSAGLTTLSGGEPIQHAMPGVPAALVGNQRGTGILPRYGARLTVMPRPPAAG</sequence>
<evidence type="ECO:0000259" key="2">
    <source>
        <dbReference type="Pfam" id="PF00823"/>
    </source>
</evidence>
<dbReference type="InterPro" id="IPR022171">
    <property type="entry name" value="PPE_C"/>
</dbReference>
<evidence type="ECO:0000259" key="3">
    <source>
        <dbReference type="Pfam" id="PF12484"/>
    </source>
</evidence>
<dbReference type="OrthoDB" id="4713106at2"/>
<dbReference type="Proteomes" id="UP000193317">
    <property type="component" value="Unassembled WGS sequence"/>
</dbReference>
<dbReference type="Pfam" id="PF12484">
    <property type="entry name" value="PPE-SVP"/>
    <property type="match status" value="1"/>
</dbReference>
<dbReference type="InterPro" id="IPR000030">
    <property type="entry name" value="PPE_dom"/>
</dbReference>
<gene>
    <name evidence="4" type="ORF">AWC27_20120</name>
</gene>
<dbReference type="SUPFAM" id="SSF140459">
    <property type="entry name" value="PE/PPE dimer-like"/>
    <property type="match status" value="1"/>
</dbReference>
<dbReference type="AlphaFoldDB" id="A0A1X2F734"/>
<evidence type="ECO:0000256" key="1">
    <source>
        <dbReference type="ARBA" id="ARBA00010652"/>
    </source>
</evidence>
<dbReference type="PANTHER" id="PTHR46766">
    <property type="entry name" value="GLUTAMINE-RICH PROTEIN 2"/>
    <property type="match status" value="1"/>
</dbReference>
<dbReference type="Gene3D" id="1.20.1260.20">
    <property type="entry name" value="PPE superfamily"/>
    <property type="match status" value="1"/>
</dbReference>
<keyword evidence="5" id="KW-1185">Reference proteome</keyword>
<organism evidence="4 5">
    <name type="scientific">Mycobacterium szulgai</name>
    <dbReference type="NCBI Taxonomy" id="1787"/>
    <lineage>
        <taxon>Bacteria</taxon>
        <taxon>Bacillati</taxon>
        <taxon>Actinomycetota</taxon>
        <taxon>Actinomycetes</taxon>
        <taxon>Mycobacteriales</taxon>
        <taxon>Mycobacteriaceae</taxon>
        <taxon>Mycobacterium</taxon>
    </lineage>
</organism>
<dbReference type="GO" id="GO:0052572">
    <property type="term" value="P:response to host immune response"/>
    <property type="evidence" value="ECO:0007669"/>
    <property type="project" value="TreeGrafter"/>
</dbReference>
<name>A0A1X2F734_MYCSZ</name>
<dbReference type="InterPro" id="IPR038332">
    <property type="entry name" value="PPE_sf"/>
</dbReference>
<dbReference type="PANTHER" id="PTHR46766:SF1">
    <property type="entry name" value="GLUTAMINE-RICH PROTEIN 2"/>
    <property type="match status" value="1"/>
</dbReference>
<comment type="similarity">
    <text evidence="1">Belongs to the mycobacterial PPE family.</text>
</comment>
<evidence type="ECO:0008006" key="6">
    <source>
        <dbReference type="Google" id="ProtNLM"/>
    </source>
</evidence>